<accession>X0T1J5</accession>
<reference evidence="1" key="1">
    <citation type="journal article" date="2014" name="Front. Microbiol.">
        <title>High frequency of phylogenetically diverse reductive dehalogenase-homologous genes in deep subseafloor sedimentary metagenomes.</title>
        <authorList>
            <person name="Kawai M."/>
            <person name="Futagami T."/>
            <person name="Toyoda A."/>
            <person name="Takaki Y."/>
            <person name="Nishi S."/>
            <person name="Hori S."/>
            <person name="Arai W."/>
            <person name="Tsubouchi T."/>
            <person name="Morono Y."/>
            <person name="Uchiyama I."/>
            <person name="Ito T."/>
            <person name="Fujiyama A."/>
            <person name="Inagaki F."/>
            <person name="Takami H."/>
        </authorList>
    </citation>
    <scope>NUCLEOTIDE SEQUENCE</scope>
    <source>
        <strain evidence="1">Expedition CK06-06</strain>
    </source>
</reference>
<proteinExistence type="predicted"/>
<evidence type="ECO:0000313" key="1">
    <source>
        <dbReference type="EMBL" id="GAF81231.1"/>
    </source>
</evidence>
<feature type="non-terminal residue" evidence="1">
    <location>
        <position position="122"/>
    </location>
</feature>
<gene>
    <name evidence="1" type="ORF">S01H1_01576</name>
</gene>
<evidence type="ECO:0008006" key="2">
    <source>
        <dbReference type="Google" id="ProtNLM"/>
    </source>
</evidence>
<dbReference type="PANTHER" id="PTHR31270:SF1">
    <property type="entry name" value="GLUTAMINYL-PEPTIDE CYCLOTRANSFERASE"/>
    <property type="match status" value="1"/>
</dbReference>
<dbReference type="PANTHER" id="PTHR31270">
    <property type="entry name" value="GLUTAMINYL-PEPTIDE CYCLOTRANSFERASE"/>
    <property type="match status" value="1"/>
</dbReference>
<sequence>MNRFFKILVIGFLALTGVFSIYHYSNLEPSTNSNVIPVYTYKVVNTYPHDQNAFTEGLVFEDGILYEGTGLHGRSTLRRVKLETGEILQTCELPLQYFGEGVTIYGDKIIQLTWQSHIGFIY</sequence>
<dbReference type="InterPro" id="IPR007788">
    <property type="entry name" value="QCT"/>
</dbReference>
<name>X0T1J5_9ZZZZ</name>
<dbReference type="EMBL" id="BARS01000694">
    <property type="protein sequence ID" value="GAF81231.1"/>
    <property type="molecule type" value="Genomic_DNA"/>
</dbReference>
<dbReference type="AlphaFoldDB" id="X0T1J5"/>
<dbReference type="GO" id="GO:0016603">
    <property type="term" value="F:glutaminyl-peptide cyclotransferase activity"/>
    <property type="evidence" value="ECO:0007669"/>
    <property type="project" value="InterPro"/>
</dbReference>
<organism evidence="1">
    <name type="scientific">marine sediment metagenome</name>
    <dbReference type="NCBI Taxonomy" id="412755"/>
    <lineage>
        <taxon>unclassified sequences</taxon>
        <taxon>metagenomes</taxon>
        <taxon>ecological metagenomes</taxon>
    </lineage>
</organism>
<comment type="caution">
    <text evidence="1">The sequence shown here is derived from an EMBL/GenBank/DDBJ whole genome shotgun (WGS) entry which is preliminary data.</text>
</comment>
<dbReference type="Pfam" id="PF05096">
    <property type="entry name" value="Glu_cyclase_2"/>
    <property type="match status" value="1"/>
</dbReference>
<protein>
    <recommendedName>
        <fullName evidence="2">Glutamine cyclotransferase</fullName>
    </recommendedName>
</protein>